<dbReference type="EMBL" id="KQ982928">
    <property type="protein sequence ID" value="KYQ49221.1"/>
    <property type="molecule type" value="Genomic_DNA"/>
</dbReference>
<evidence type="ECO:0000259" key="3">
    <source>
        <dbReference type="PROSITE" id="PS50158"/>
    </source>
</evidence>
<dbReference type="AlphaFoldDB" id="A0A151WN50"/>
<keyword evidence="1" id="KW-0479">Metal-binding</keyword>
<keyword evidence="5" id="KW-1185">Reference proteome</keyword>
<protein>
    <submittedName>
        <fullName evidence="4">Gag-Pol polyprotein</fullName>
    </submittedName>
</protein>
<accession>A0A151WN50</accession>
<evidence type="ECO:0000256" key="2">
    <source>
        <dbReference type="SAM" id="MobiDB-lite"/>
    </source>
</evidence>
<gene>
    <name evidence="4" type="ORF">ALC60_11717</name>
</gene>
<reference evidence="4 5" key="1">
    <citation type="submission" date="2015-09" db="EMBL/GenBank/DDBJ databases">
        <title>Trachymyrmex zeteki WGS genome.</title>
        <authorList>
            <person name="Nygaard S."/>
            <person name="Hu H."/>
            <person name="Boomsma J."/>
            <person name="Zhang G."/>
        </authorList>
    </citation>
    <scope>NUCLEOTIDE SEQUENCE [LARGE SCALE GENOMIC DNA]</scope>
    <source>
        <strain evidence="4">Tzet28-1</strain>
        <tissue evidence="4">Whole body</tissue>
    </source>
</reference>
<dbReference type="InterPro" id="IPR036875">
    <property type="entry name" value="Znf_CCHC_sf"/>
</dbReference>
<dbReference type="Proteomes" id="UP000075809">
    <property type="component" value="Unassembled WGS sequence"/>
</dbReference>
<feature type="domain" description="CCHC-type" evidence="3">
    <location>
        <begin position="150"/>
        <end position="165"/>
    </location>
</feature>
<organism evidence="4 5">
    <name type="scientific">Mycetomoellerius zeteki</name>
    <dbReference type="NCBI Taxonomy" id="64791"/>
    <lineage>
        <taxon>Eukaryota</taxon>
        <taxon>Metazoa</taxon>
        <taxon>Ecdysozoa</taxon>
        <taxon>Arthropoda</taxon>
        <taxon>Hexapoda</taxon>
        <taxon>Insecta</taxon>
        <taxon>Pterygota</taxon>
        <taxon>Neoptera</taxon>
        <taxon>Endopterygota</taxon>
        <taxon>Hymenoptera</taxon>
        <taxon>Apocrita</taxon>
        <taxon>Aculeata</taxon>
        <taxon>Formicoidea</taxon>
        <taxon>Formicidae</taxon>
        <taxon>Myrmicinae</taxon>
        <taxon>Mycetomoellerius</taxon>
    </lineage>
</organism>
<feature type="compositionally biased region" description="Basic and acidic residues" evidence="2">
    <location>
        <begin position="305"/>
        <end position="334"/>
    </location>
</feature>
<name>A0A151WN50_9HYME</name>
<dbReference type="PROSITE" id="PS50158">
    <property type="entry name" value="ZF_CCHC"/>
    <property type="match status" value="2"/>
</dbReference>
<feature type="domain" description="CCHC-type" evidence="3">
    <location>
        <begin position="173"/>
        <end position="186"/>
    </location>
</feature>
<keyword evidence="1" id="KW-0862">Zinc</keyword>
<sequence length="334" mass="37947">MRLAKSRINIDEIGIKEIRPRKTRTGALLLEIPGMESQEKANELANKLREAFRERENVLISRPEKMADIRIRDLEESVTRDDIIQTIVAEGKCPRDTVKLGEIVAAVNGLGTMWVRCPLAAAKIITKERRIRIGWTKVRVELLPERMVQCYRCLELGHVRNQCRNEKDRGRTCYRCGQEGHLARECVGKAQCLLCSERKLKADHRMGGPACKPTPLRKSLNTRENIETPKAAAKTTDMEVETPIKDVYNKDTRKEREGSVVRSMAACSVKDRTPETREIADEMEVDENPKESQIDTQPLEVGAEWPKEKRGSDSERKRREDSGEGGISKKETNG</sequence>
<dbReference type="GO" id="GO:0008270">
    <property type="term" value="F:zinc ion binding"/>
    <property type="evidence" value="ECO:0007669"/>
    <property type="project" value="UniProtKB-KW"/>
</dbReference>
<dbReference type="GO" id="GO:0003676">
    <property type="term" value="F:nucleic acid binding"/>
    <property type="evidence" value="ECO:0007669"/>
    <property type="project" value="InterPro"/>
</dbReference>
<evidence type="ECO:0000313" key="4">
    <source>
        <dbReference type="EMBL" id="KYQ49221.1"/>
    </source>
</evidence>
<dbReference type="SUPFAM" id="SSF57756">
    <property type="entry name" value="Retrovirus zinc finger-like domains"/>
    <property type="match status" value="1"/>
</dbReference>
<dbReference type="STRING" id="64791.A0A151WN50"/>
<dbReference type="Pfam" id="PF00098">
    <property type="entry name" value="zf-CCHC"/>
    <property type="match status" value="1"/>
</dbReference>
<keyword evidence="1" id="KW-0863">Zinc-finger</keyword>
<evidence type="ECO:0000256" key="1">
    <source>
        <dbReference type="PROSITE-ProRule" id="PRU00047"/>
    </source>
</evidence>
<feature type="region of interest" description="Disordered" evidence="2">
    <location>
        <begin position="267"/>
        <end position="334"/>
    </location>
</feature>
<evidence type="ECO:0000313" key="5">
    <source>
        <dbReference type="Proteomes" id="UP000075809"/>
    </source>
</evidence>
<proteinExistence type="predicted"/>
<feature type="compositionally biased region" description="Basic and acidic residues" evidence="2">
    <location>
        <begin position="269"/>
        <end position="280"/>
    </location>
</feature>
<dbReference type="Gene3D" id="4.10.60.10">
    <property type="entry name" value="Zinc finger, CCHC-type"/>
    <property type="match status" value="1"/>
</dbReference>
<dbReference type="SMART" id="SM00343">
    <property type="entry name" value="ZnF_C2HC"/>
    <property type="match status" value="2"/>
</dbReference>
<dbReference type="InterPro" id="IPR001878">
    <property type="entry name" value="Znf_CCHC"/>
</dbReference>